<evidence type="ECO:0000256" key="8">
    <source>
        <dbReference type="SAM" id="Phobius"/>
    </source>
</evidence>
<dbReference type="InterPro" id="IPR005829">
    <property type="entry name" value="Sugar_transporter_CS"/>
</dbReference>
<dbReference type="GO" id="GO:0022857">
    <property type="term" value="F:transmembrane transporter activity"/>
    <property type="evidence" value="ECO:0007669"/>
    <property type="project" value="InterPro"/>
</dbReference>
<feature type="transmembrane region" description="Helical" evidence="8">
    <location>
        <begin position="16"/>
        <end position="34"/>
    </location>
</feature>
<dbReference type="PANTHER" id="PTHR48020:SF35">
    <property type="entry name" value="SUGAR TRANSPORTER"/>
    <property type="match status" value="1"/>
</dbReference>
<protein>
    <recommendedName>
        <fullName evidence="9">Major facilitator superfamily (MFS) profile domain-containing protein</fullName>
    </recommendedName>
</protein>
<dbReference type="PROSITE" id="PS00216">
    <property type="entry name" value="SUGAR_TRANSPORT_1"/>
    <property type="match status" value="2"/>
</dbReference>
<dbReference type="PANTHER" id="PTHR48020">
    <property type="entry name" value="PROTON MYO-INOSITOL COTRANSPORTER"/>
    <property type="match status" value="1"/>
</dbReference>
<accession>A0A388LWI7</accession>
<gene>
    <name evidence="10" type="ORF">CBR_g41698</name>
</gene>
<feature type="domain" description="Major facilitator superfamily (MFS) profile" evidence="9">
    <location>
        <begin position="1"/>
        <end position="739"/>
    </location>
</feature>
<dbReference type="Proteomes" id="UP000265515">
    <property type="component" value="Unassembled WGS sequence"/>
</dbReference>
<evidence type="ECO:0000256" key="2">
    <source>
        <dbReference type="ARBA" id="ARBA00010992"/>
    </source>
</evidence>
<comment type="subcellular location">
    <subcellularLocation>
        <location evidence="1">Membrane</location>
        <topology evidence="1">Multi-pass membrane protein</topology>
    </subcellularLocation>
</comment>
<dbReference type="PROSITE" id="PS50850">
    <property type="entry name" value="MFS"/>
    <property type="match status" value="1"/>
</dbReference>
<dbReference type="InterPro" id="IPR005828">
    <property type="entry name" value="MFS_sugar_transport-like"/>
</dbReference>
<evidence type="ECO:0000313" key="11">
    <source>
        <dbReference type="Proteomes" id="UP000265515"/>
    </source>
</evidence>
<evidence type="ECO:0000256" key="4">
    <source>
        <dbReference type="ARBA" id="ARBA00022692"/>
    </source>
</evidence>
<reference evidence="10 11" key="1">
    <citation type="journal article" date="2018" name="Cell">
        <title>The Chara Genome: Secondary Complexity and Implications for Plant Terrestrialization.</title>
        <authorList>
            <person name="Nishiyama T."/>
            <person name="Sakayama H."/>
            <person name="Vries J.D."/>
            <person name="Buschmann H."/>
            <person name="Saint-Marcoux D."/>
            <person name="Ullrich K.K."/>
            <person name="Haas F.B."/>
            <person name="Vanderstraeten L."/>
            <person name="Becker D."/>
            <person name="Lang D."/>
            <person name="Vosolsobe S."/>
            <person name="Rombauts S."/>
            <person name="Wilhelmsson P.K.I."/>
            <person name="Janitza P."/>
            <person name="Kern R."/>
            <person name="Heyl A."/>
            <person name="Rumpler F."/>
            <person name="Villalobos L.I.A.C."/>
            <person name="Clay J.M."/>
            <person name="Skokan R."/>
            <person name="Toyoda A."/>
            <person name="Suzuki Y."/>
            <person name="Kagoshima H."/>
            <person name="Schijlen E."/>
            <person name="Tajeshwar N."/>
            <person name="Catarino B."/>
            <person name="Hetherington A.J."/>
            <person name="Saltykova A."/>
            <person name="Bonnot C."/>
            <person name="Breuninger H."/>
            <person name="Symeonidi A."/>
            <person name="Radhakrishnan G.V."/>
            <person name="Van Nieuwerburgh F."/>
            <person name="Deforce D."/>
            <person name="Chang C."/>
            <person name="Karol K.G."/>
            <person name="Hedrich R."/>
            <person name="Ulvskov P."/>
            <person name="Glockner G."/>
            <person name="Delwiche C.F."/>
            <person name="Petrasek J."/>
            <person name="Van de Peer Y."/>
            <person name="Friml J."/>
            <person name="Beilby M."/>
            <person name="Dolan L."/>
            <person name="Kohara Y."/>
            <person name="Sugano S."/>
            <person name="Fujiyama A."/>
            <person name="Delaux P.-M."/>
            <person name="Quint M."/>
            <person name="TheiBen G."/>
            <person name="Hagemann M."/>
            <person name="Harholt J."/>
            <person name="Dunand C."/>
            <person name="Zachgo S."/>
            <person name="Langdale J."/>
            <person name="Maumus F."/>
            <person name="Straeten D.V.D."/>
            <person name="Gould S.B."/>
            <person name="Rensing S.A."/>
        </authorList>
    </citation>
    <scope>NUCLEOTIDE SEQUENCE [LARGE SCALE GENOMIC DNA]</scope>
    <source>
        <strain evidence="10 11">S276</strain>
    </source>
</reference>
<evidence type="ECO:0000256" key="1">
    <source>
        <dbReference type="ARBA" id="ARBA00004141"/>
    </source>
</evidence>
<proteinExistence type="inferred from homology"/>
<feature type="compositionally biased region" description="Polar residues" evidence="7">
    <location>
        <begin position="400"/>
        <end position="419"/>
    </location>
</feature>
<keyword evidence="4 8" id="KW-0812">Transmembrane</keyword>
<dbReference type="EMBL" id="BFEA01000572">
    <property type="protein sequence ID" value="GBG86635.1"/>
    <property type="molecule type" value="Genomic_DNA"/>
</dbReference>
<dbReference type="OrthoDB" id="6339427at2759"/>
<feature type="compositionally biased region" description="Acidic residues" evidence="7">
    <location>
        <begin position="217"/>
        <end position="228"/>
    </location>
</feature>
<dbReference type="Pfam" id="PF00083">
    <property type="entry name" value="Sugar_tr"/>
    <property type="match status" value="2"/>
</dbReference>
<name>A0A388LWI7_CHABU</name>
<dbReference type="InterPro" id="IPR050814">
    <property type="entry name" value="Myo-inositol_Transporter"/>
</dbReference>
<feature type="transmembrane region" description="Helical" evidence="8">
    <location>
        <begin position="105"/>
        <end position="129"/>
    </location>
</feature>
<evidence type="ECO:0000256" key="6">
    <source>
        <dbReference type="ARBA" id="ARBA00023136"/>
    </source>
</evidence>
<keyword evidence="11" id="KW-1185">Reference proteome</keyword>
<comment type="caution">
    <text evidence="10">The sequence shown here is derived from an EMBL/GenBank/DDBJ whole genome shotgun (WGS) entry which is preliminary data.</text>
</comment>
<feature type="transmembrane region" description="Helical" evidence="8">
    <location>
        <begin position="552"/>
        <end position="570"/>
    </location>
</feature>
<evidence type="ECO:0000256" key="7">
    <source>
        <dbReference type="SAM" id="MobiDB-lite"/>
    </source>
</evidence>
<feature type="transmembrane region" description="Helical" evidence="8">
    <location>
        <begin position="69"/>
        <end position="93"/>
    </location>
</feature>
<sequence length="770" mass="81373">MLFIVPEFQLETHPQLQGSIVALTLIGGLLLTSVSGPLSDWLGRRPLLFIGAALYLLGIVITTEAPDPYFLIAGRVCIGAGVGVMTTVVPLYIAECAPPDARGVLATFPQLMCSAGLFFSFFTAFLWSTSTNPNWRFVLSLSYIPVAIYILLLAFLVPESPKWLASKGKMLQTRNVLKYLRQTDDVADELTLAVEGLATPNPTATVEEWLLAPADLDDEDLDDDEDQDGAGGEGDGVRFIDVPDSEFYAYPLPPQGPDDGGEEGGGDVETGDAAAGPQPFSSPAHDDQILFPLLGKSTSRTSLSGLTGVGSSSPLPPLPPLPIIDHIRTSRLAPSSVRDAGDDLTTPLLGSPGGALLSARRFSVASSRPSTPGSPFVQGKQIGGGWRMAWNLEEPGVYRSPSTRSLAGTTNLAPQQADHSSVKQDTAVPDQETMPRLTRVFLLPESAMGLERASSMVGTPRKAVGFDIGDDVDDATSTAWTGTPRRGDFVRASVLVSESPALTGRVVLGGEEIPLVGPAMPHPSMMESGSAMKDLVEPGVLQALMVGMGLQFFQQATGINAVFYFTPIIIADSGADFLQKTGLSSASAAILASALCCVLLLPAVGTAAALMDKAGRRLLLLGTLPVVISALVGLSFASLLEPGPPRFLITITCCILQTSAYMMGIGPIAIIMCSEIFPTRVRGIAIGLCTLVQWLVNASVCQSFPALRIMVGLPALFAGYAVITIVGWVFIYTKVPETKGLPLEIICEFFAIAARGSQVEDSTTRDGQVY</sequence>
<organism evidence="10 11">
    <name type="scientific">Chara braunii</name>
    <name type="common">Braun's stonewort</name>
    <dbReference type="NCBI Taxonomy" id="69332"/>
    <lineage>
        <taxon>Eukaryota</taxon>
        <taxon>Viridiplantae</taxon>
        <taxon>Streptophyta</taxon>
        <taxon>Charophyceae</taxon>
        <taxon>Charales</taxon>
        <taxon>Characeae</taxon>
        <taxon>Chara</taxon>
    </lineage>
</organism>
<evidence type="ECO:0000256" key="5">
    <source>
        <dbReference type="ARBA" id="ARBA00022989"/>
    </source>
</evidence>
<dbReference type="InterPro" id="IPR003663">
    <property type="entry name" value="Sugar/inositol_transpt"/>
</dbReference>
<dbReference type="InterPro" id="IPR020846">
    <property type="entry name" value="MFS_dom"/>
</dbReference>
<comment type="similarity">
    <text evidence="2">Belongs to the major facilitator superfamily. Sugar transporter (TC 2.A.1.1) family.</text>
</comment>
<evidence type="ECO:0000313" key="10">
    <source>
        <dbReference type="EMBL" id="GBG86635.1"/>
    </source>
</evidence>
<dbReference type="Gramene" id="GBG86635">
    <property type="protein sequence ID" value="GBG86635"/>
    <property type="gene ID" value="CBR_g41698"/>
</dbReference>
<evidence type="ECO:0000256" key="3">
    <source>
        <dbReference type="ARBA" id="ARBA00022448"/>
    </source>
</evidence>
<feature type="transmembrane region" description="Helical" evidence="8">
    <location>
        <begin position="135"/>
        <end position="157"/>
    </location>
</feature>
<feature type="transmembrane region" description="Helical" evidence="8">
    <location>
        <begin position="683"/>
        <end position="700"/>
    </location>
</feature>
<dbReference type="GO" id="GO:0016020">
    <property type="term" value="C:membrane"/>
    <property type="evidence" value="ECO:0007669"/>
    <property type="project" value="UniProtKB-SubCell"/>
</dbReference>
<feature type="compositionally biased region" description="Acidic residues" evidence="7">
    <location>
        <begin position="259"/>
        <end position="270"/>
    </location>
</feature>
<dbReference type="SUPFAM" id="SSF103473">
    <property type="entry name" value="MFS general substrate transporter"/>
    <property type="match status" value="2"/>
</dbReference>
<dbReference type="Gene3D" id="1.20.1250.20">
    <property type="entry name" value="MFS general substrate transporter like domains"/>
    <property type="match status" value="2"/>
</dbReference>
<dbReference type="InterPro" id="IPR036259">
    <property type="entry name" value="MFS_trans_sf"/>
</dbReference>
<keyword evidence="6 8" id="KW-0472">Membrane</keyword>
<feature type="transmembrane region" description="Helical" evidence="8">
    <location>
        <begin position="618"/>
        <end position="640"/>
    </location>
</feature>
<evidence type="ECO:0000259" key="9">
    <source>
        <dbReference type="PROSITE" id="PS50850"/>
    </source>
</evidence>
<feature type="region of interest" description="Disordered" evidence="7">
    <location>
        <begin position="217"/>
        <end position="286"/>
    </location>
</feature>
<dbReference type="PRINTS" id="PR00171">
    <property type="entry name" value="SUGRTRNSPORT"/>
</dbReference>
<feature type="transmembrane region" description="Helical" evidence="8">
    <location>
        <begin position="590"/>
        <end position="611"/>
    </location>
</feature>
<dbReference type="OMA" id="VVCVIAW"/>
<dbReference type="AlphaFoldDB" id="A0A388LWI7"/>
<keyword evidence="3" id="KW-0813">Transport</keyword>
<dbReference type="STRING" id="69332.A0A388LWI7"/>
<feature type="transmembrane region" description="Helical" evidence="8">
    <location>
        <begin position="46"/>
        <end position="63"/>
    </location>
</feature>
<keyword evidence="5 8" id="KW-1133">Transmembrane helix</keyword>
<feature type="region of interest" description="Disordered" evidence="7">
    <location>
        <begin position="399"/>
        <end position="429"/>
    </location>
</feature>
<feature type="transmembrane region" description="Helical" evidence="8">
    <location>
        <begin position="706"/>
        <end position="731"/>
    </location>
</feature>
<feature type="transmembrane region" description="Helical" evidence="8">
    <location>
        <begin position="646"/>
        <end position="671"/>
    </location>
</feature>